<dbReference type="RefSeq" id="WP_344728859.1">
    <property type="nucleotide sequence ID" value="NZ_BAABBI010000001.1"/>
</dbReference>
<dbReference type="Pfam" id="PF01381">
    <property type="entry name" value="HTH_3"/>
    <property type="match status" value="1"/>
</dbReference>
<dbReference type="PROSITE" id="PS50943">
    <property type="entry name" value="HTH_CROC1"/>
    <property type="match status" value="1"/>
</dbReference>
<evidence type="ECO:0000259" key="1">
    <source>
        <dbReference type="PROSITE" id="PS50943"/>
    </source>
</evidence>
<dbReference type="InterPro" id="IPR001387">
    <property type="entry name" value="Cro/C1-type_HTH"/>
</dbReference>
<dbReference type="Gene3D" id="1.10.260.40">
    <property type="entry name" value="lambda repressor-like DNA-binding domains"/>
    <property type="match status" value="1"/>
</dbReference>
<evidence type="ECO:0000313" key="3">
    <source>
        <dbReference type="Proteomes" id="UP001501456"/>
    </source>
</evidence>
<keyword evidence="3" id="KW-1185">Reference proteome</keyword>
<dbReference type="InterPro" id="IPR010982">
    <property type="entry name" value="Lambda_DNA-bd_dom_sf"/>
</dbReference>
<dbReference type="EMBL" id="BAABBI010000001">
    <property type="protein sequence ID" value="GAA3783398.1"/>
    <property type="molecule type" value="Genomic_DNA"/>
</dbReference>
<dbReference type="SMART" id="SM00530">
    <property type="entry name" value="HTH_XRE"/>
    <property type="match status" value="1"/>
</dbReference>
<accession>A0ABP7H3M7</accession>
<organism evidence="2 3">
    <name type="scientific">Corallibacter vietnamensis</name>
    <dbReference type="NCBI Taxonomy" id="904130"/>
    <lineage>
        <taxon>Bacteria</taxon>
        <taxon>Pseudomonadati</taxon>
        <taxon>Bacteroidota</taxon>
        <taxon>Flavobacteriia</taxon>
        <taxon>Flavobacteriales</taxon>
        <taxon>Flavobacteriaceae</taxon>
        <taxon>Corallibacter</taxon>
    </lineage>
</organism>
<gene>
    <name evidence="2" type="ORF">GCM10022271_14650</name>
</gene>
<comment type="caution">
    <text evidence="2">The sequence shown here is derived from an EMBL/GenBank/DDBJ whole genome shotgun (WGS) entry which is preliminary data.</text>
</comment>
<protein>
    <submittedName>
        <fullName evidence="2">Helix-turn-helix transcriptional regulator</fullName>
    </submittedName>
</protein>
<reference evidence="3" key="1">
    <citation type="journal article" date="2019" name="Int. J. Syst. Evol. Microbiol.">
        <title>The Global Catalogue of Microorganisms (GCM) 10K type strain sequencing project: providing services to taxonomists for standard genome sequencing and annotation.</title>
        <authorList>
            <consortium name="The Broad Institute Genomics Platform"/>
            <consortium name="The Broad Institute Genome Sequencing Center for Infectious Disease"/>
            <person name="Wu L."/>
            <person name="Ma J."/>
        </authorList>
    </citation>
    <scope>NUCLEOTIDE SEQUENCE [LARGE SCALE GENOMIC DNA]</scope>
    <source>
        <strain evidence="3">JCM 17525</strain>
    </source>
</reference>
<proteinExistence type="predicted"/>
<dbReference type="CDD" id="cd00093">
    <property type="entry name" value="HTH_XRE"/>
    <property type="match status" value="1"/>
</dbReference>
<name>A0ABP7H3M7_9FLAO</name>
<feature type="domain" description="HTH cro/C1-type" evidence="1">
    <location>
        <begin position="24"/>
        <end position="64"/>
    </location>
</feature>
<dbReference type="SUPFAM" id="SSF47413">
    <property type="entry name" value="lambda repressor-like DNA-binding domains"/>
    <property type="match status" value="1"/>
</dbReference>
<evidence type="ECO:0000313" key="2">
    <source>
        <dbReference type="EMBL" id="GAA3783398.1"/>
    </source>
</evidence>
<dbReference type="Proteomes" id="UP001501456">
    <property type="component" value="Unassembled WGS sequence"/>
</dbReference>
<sequence>MPVFNSYNRIKIVLAEKNKSNKWLAKKLDMSETTVSNWCTNHRQPSLPTLFKIAKALNMNPRNLINS</sequence>